<dbReference type="InterPro" id="IPR001313">
    <property type="entry name" value="Pumilio_RNA-bd_rpt"/>
</dbReference>
<dbReference type="PROSITE" id="PS50302">
    <property type="entry name" value="PUM"/>
    <property type="match status" value="1"/>
</dbReference>
<keyword evidence="2" id="KW-0810">Translation regulation</keyword>
<dbReference type="AlphaFoldDB" id="A0AAV5M0C3"/>
<proteinExistence type="predicted"/>
<keyword evidence="1" id="KW-0677">Repeat</keyword>
<comment type="caution">
    <text evidence="6">The sequence shown here is derived from an EMBL/GenBank/DDBJ whole genome shotgun (WGS) entry which is preliminary data.</text>
</comment>
<feature type="domain" description="PUM-HD" evidence="5">
    <location>
        <begin position="1"/>
        <end position="73"/>
    </location>
</feature>
<dbReference type="SUPFAM" id="SSF48371">
    <property type="entry name" value="ARM repeat"/>
    <property type="match status" value="1"/>
</dbReference>
<evidence type="ECO:0000256" key="3">
    <source>
        <dbReference type="ARBA" id="ARBA00022884"/>
    </source>
</evidence>
<dbReference type="InterPro" id="IPR011989">
    <property type="entry name" value="ARM-like"/>
</dbReference>
<name>A0AAV5M0C3_9ROSI</name>
<dbReference type="PROSITE" id="PS50303">
    <property type="entry name" value="PUM_HD"/>
    <property type="match status" value="1"/>
</dbReference>
<dbReference type="InterPro" id="IPR033133">
    <property type="entry name" value="PUM-HD"/>
</dbReference>
<sequence length="81" mass="9310">MDITARIVNEIMNHPNFVKVLQDNYGNFVAQTALLASKGELRRILVSRIESNYPLLHSHPFGEKVLGRIKGRRRQVLSLLR</sequence>
<dbReference type="InterPro" id="IPR016024">
    <property type="entry name" value="ARM-type_fold"/>
</dbReference>
<evidence type="ECO:0000313" key="7">
    <source>
        <dbReference type="Proteomes" id="UP001054252"/>
    </source>
</evidence>
<protein>
    <recommendedName>
        <fullName evidence="5">PUM-HD domain-containing protein</fullName>
    </recommendedName>
</protein>
<dbReference type="Gene3D" id="1.25.10.10">
    <property type="entry name" value="Leucine-rich Repeat Variant"/>
    <property type="match status" value="1"/>
</dbReference>
<evidence type="ECO:0000256" key="1">
    <source>
        <dbReference type="ARBA" id="ARBA00022737"/>
    </source>
</evidence>
<dbReference type="GO" id="GO:0003723">
    <property type="term" value="F:RNA binding"/>
    <property type="evidence" value="ECO:0007669"/>
    <property type="project" value="UniProtKB-KW"/>
</dbReference>
<feature type="repeat" description="Pumilio" evidence="4">
    <location>
        <begin position="10"/>
        <end position="47"/>
    </location>
</feature>
<gene>
    <name evidence="6" type="ORF">SLEP1_g50535</name>
</gene>
<dbReference type="GO" id="GO:0006417">
    <property type="term" value="P:regulation of translation"/>
    <property type="evidence" value="ECO:0007669"/>
    <property type="project" value="UniProtKB-KW"/>
</dbReference>
<reference evidence="6 7" key="1">
    <citation type="journal article" date="2021" name="Commun. Biol.">
        <title>The genome of Shorea leprosula (Dipterocarpaceae) highlights the ecological relevance of drought in aseasonal tropical rainforests.</title>
        <authorList>
            <person name="Ng K.K.S."/>
            <person name="Kobayashi M.J."/>
            <person name="Fawcett J.A."/>
            <person name="Hatakeyama M."/>
            <person name="Paape T."/>
            <person name="Ng C.H."/>
            <person name="Ang C.C."/>
            <person name="Tnah L.H."/>
            <person name="Lee C.T."/>
            <person name="Nishiyama T."/>
            <person name="Sese J."/>
            <person name="O'Brien M.J."/>
            <person name="Copetti D."/>
            <person name="Mohd Noor M.I."/>
            <person name="Ong R.C."/>
            <person name="Putra M."/>
            <person name="Sireger I.Z."/>
            <person name="Indrioko S."/>
            <person name="Kosugi Y."/>
            <person name="Izuno A."/>
            <person name="Isagi Y."/>
            <person name="Lee S.L."/>
            <person name="Shimizu K.K."/>
        </authorList>
    </citation>
    <scope>NUCLEOTIDE SEQUENCE [LARGE SCALE GENOMIC DNA]</scope>
    <source>
        <strain evidence="6">214</strain>
    </source>
</reference>
<dbReference type="EMBL" id="BPVZ01000166">
    <property type="protein sequence ID" value="GKV43219.1"/>
    <property type="molecule type" value="Genomic_DNA"/>
</dbReference>
<keyword evidence="7" id="KW-1185">Reference proteome</keyword>
<evidence type="ECO:0000256" key="4">
    <source>
        <dbReference type="PROSITE-ProRule" id="PRU00317"/>
    </source>
</evidence>
<evidence type="ECO:0000313" key="6">
    <source>
        <dbReference type="EMBL" id="GKV43219.1"/>
    </source>
</evidence>
<dbReference type="Proteomes" id="UP001054252">
    <property type="component" value="Unassembled WGS sequence"/>
</dbReference>
<evidence type="ECO:0000259" key="5">
    <source>
        <dbReference type="PROSITE" id="PS50303"/>
    </source>
</evidence>
<accession>A0AAV5M0C3</accession>
<keyword evidence="3" id="KW-0694">RNA-binding</keyword>
<organism evidence="6 7">
    <name type="scientific">Rubroshorea leprosula</name>
    <dbReference type="NCBI Taxonomy" id="152421"/>
    <lineage>
        <taxon>Eukaryota</taxon>
        <taxon>Viridiplantae</taxon>
        <taxon>Streptophyta</taxon>
        <taxon>Embryophyta</taxon>
        <taxon>Tracheophyta</taxon>
        <taxon>Spermatophyta</taxon>
        <taxon>Magnoliopsida</taxon>
        <taxon>eudicotyledons</taxon>
        <taxon>Gunneridae</taxon>
        <taxon>Pentapetalae</taxon>
        <taxon>rosids</taxon>
        <taxon>malvids</taxon>
        <taxon>Malvales</taxon>
        <taxon>Dipterocarpaceae</taxon>
        <taxon>Rubroshorea</taxon>
    </lineage>
</organism>
<evidence type="ECO:0000256" key="2">
    <source>
        <dbReference type="ARBA" id="ARBA00022845"/>
    </source>
</evidence>